<dbReference type="GO" id="GO:0006032">
    <property type="term" value="P:chitin catabolic process"/>
    <property type="evidence" value="ECO:0007669"/>
    <property type="project" value="UniProtKB-KW"/>
</dbReference>
<dbReference type="SUPFAM" id="SSF51445">
    <property type="entry name" value="(Trans)glycosidases"/>
    <property type="match status" value="2"/>
</dbReference>
<dbReference type="InterPro" id="IPR017853">
    <property type="entry name" value="GH"/>
</dbReference>
<dbReference type="OrthoDB" id="6020543at2759"/>
<evidence type="ECO:0000256" key="9">
    <source>
        <dbReference type="SAM" id="MobiDB-lite"/>
    </source>
</evidence>
<evidence type="ECO:0000313" key="13">
    <source>
        <dbReference type="Proteomes" id="UP000298327"/>
    </source>
</evidence>
<keyword evidence="3 8" id="KW-0378">Hydrolase</keyword>
<evidence type="ECO:0000313" key="12">
    <source>
        <dbReference type="EMBL" id="TFY66494.1"/>
    </source>
</evidence>
<gene>
    <name evidence="12" type="ORF">EVG20_g4595</name>
</gene>
<dbReference type="GO" id="GO:0008843">
    <property type="term" value="F:endochitinase activity"/>
    <property type="evidence" value="ECO:0007669"/>
    <property type="project" value="UniProtKB-EC"/>
</dbReference>
<dbReference type="Proteomes" id="UP000298327">
    <property type="component" value="Unassembled WGS sequence"/>
</dbReference>
<protein>
    <recommendedName>
        <fullName evidence="2">chitinase</fullName>
        <ecNumber evidence="2">3.2.1.14</ecNumber>
    </recommendedName>
</protein>
<reference evidence="12 13" key="1">
    <citation type="submission" date="2019-02" db="EMBL/GenBank/DDBJ databases">
        <title>Genome sequencing of the rare red list fungi Dentipellis fragilis.</title>
        <authorList>
            <person name="Buettner E."/>
            <person name="Kellner H."/>
        </authorList>
    </citation>
    <scope>NUCLEOTIDE SEQUENCE [LARGE SCALE GENOMIC DNA]</scope>
    <source>
        <strain evidence="12 13">DSM 105465</strain>
    </source>
</reference>
<evidence type="ECO:0000256" key="3">
    <source>
        <dbReference type="ARBA" id="ARBA00022801"/>
    </source>
</evidence>
<keyword evidence="5" id="KW-0119">Carbohydrate metabolism</keyword>
<keyword evidence="7" id="KW-0624">Polysaccharide degradation</keyword>
<feature type="chain" id="PRO_5021357990" description="chitinase" evidence="10">
    <location>
        <begin position="19"/>
        <end position="717"/>
    </location>
</feature>
<feature type="signal peptide" evidence="10">
    <location>
        <begin position="1"/>
        <end position="18"/>
    </location>
</feature>
<evidence type="ECO:0000256" key="4">
    <source>
        <dbReference type="ARBA" id="ARBA00023024"/>
    </source>
</evidence>
<evidence type="ECO:0000259" key="11">
    <source>
        <dbReference type="PROSITE" id="PS51910"/>
    </source>
</evidence>
<keyword evidence="10" id="KW-0732">Signal</keyword>
<dbReference type="EC" id="3.2.1.14" evidence="2"/>
<sequence>MQFFVLASLLGLTGGALAAFDMNKNTNLAVYWGQNTGGNQQQLAAYCQDDTVDTIMMGFMNVFKGEGNQPSFDFSNICSPGNSSFDGTNLPNCNYMAPDIQTCQSKGKIVTLSLGGGGKVENVGFESADDATSFADLIWNEFLGGSSETRPFGKAVLDGIDLDIETQGQEFYDVFVNRIRSNAKGNSKQFFVTGAPQCILPDGHLNTALLNSDLDAIYVQFYNNKQCALDNTSGFNMAAWDNFAKTKSHNKNIKVYVGAPSSTNAAGIGFVDAKTLSGIITSAQKNFSSMGGAMLFDITDATRNGNFQNSVKASLTGNSKRGIEDVKDAHGAWALAYITLKRINAKMNCQHYRTSDPLRRDFGAVNFRRCTTASQMHLQSSLVSSNLFRYASFALRSDHHTAILDSLGYWGQNTGGNQKNLAAYCQDDTVDTIMMGFMNIFHDLGGKPRFDFSNICSPGTGVFPATNLANCSFMAADIETCQSKGKIITLSLGGGGTSEDVGFTSTEDATIFADLIWNEFLGGTSDTRPFGSAVLDGLDLDIETQGPEFYDDFVNRIRSNAQGHSKQFFITAAPQCMLPDAHLNTALVNSDIDAVYVQFYNTPQCSLDNSTGFNMEAWDDFAKTSSHNKNLKVYVGVPSSAKVTGVGFVDAQTLSGIITDSQQKFSSMGGVMLFDISDAQNNGNIQNSIKDALTGKSKRALEDASRPRVRSRHFRLD</sequence>
<accession>A0A4Y9YVP2</accession>
<dbReference type="InterPro" id="IPR001223">
    <property type="entry name" value="Glyco_hydro18_cat"/>
</dbReference>
<evidence type="ECO:0000256" key="6">
    <source>
        <dbReference type="ARBA" id="ARBA00023295"/>
    </source>
</evidence>
<evidence type="ECO:0000256" key="8">
    <source>
        <dbReference type="RuleBase" id="RU000489"/>
    </source>
</evidence>
<keyword evidence="13" id="KW-1185">Reference proteome</keyword>
<evidence type="ECO:0000256" key="2">
    <source>
        <dbReference type="ARBA" id="ARBA00012729"/>
    </source>
</evidence>
<dbReference type="EMBL" id="SEOQ01000242">
    <property type="protein sequence ID" value="TFY66494.1"/>
    <property type="molecule type" value="Genomic_DNA"/>
</dbReference>
<name>A0A4Y9YVP2_9AGAM</name>
<dbReference type="PANTHER" id="PTHR45708:SF49">
    <property type="entry name" value="ENDOCHITINASE"/>
    <property type="match status" value="1"/>
</dbReference>
<dbReference type="Gene3D" id="3.20.20.80">
    <property type="entry name" value="Glycosidases"/>
    <property type="match status" value="2"/>
</dbReference>
<dbReference type="GO" id="GO:0005576">
    <property type="term" value="C:extracellular region"/>
    <property type="evidence" value="ECO:0007669"/>
    <property type="project" value="TreeGrafter"/>
</dbReference>
<evidence type="ECO:0000256" key="1">
    <source>
        <dbReference type="ARBA" id="ARBA00000822"/>
    </source>
</evidence>
<keyword evidence="4" id="KW-0146">Chitin degradation</keyword>
<feature type="domain" description="GH18" evidence="11">
    <location>
        <begin position="404"/>
        <end position="696"/>
    </location>
</feature>
<dbReference type="AlphaFoldDB" id="A0A4Y9YVP2"/>
<dbReference type="InterPro" id="IPR001579">
    <property type="entry name" value="Glyco_hydro_18_chit_AS"/>
</dbReference>
<feature type="compositionally biased region" description="Basic residues" evidence="9">
    <location>
        <begin position="707"/>
        <end position="717"/>
    </location>
</feature>
<feature type="domain" description="GH18" evidence="11">
    <location>
        <begin position="26"/>
        <end position="318"/>
    </location>
</feature>
<dbReference type="PROSITE" id="PS51910">
    <property type="entry name" value="GH18_2"/>
    <property type="match status" value="2"/>
</dbReference>
<feature type="region of interest" description="Disordered" evidence="9">
    <location>
        <begin position="698"/>
        <end position="717"/>
    </location>
</feature>
<dbReference type="PANTHER" id="PTHR45708">
    <property type="entry name" value="ENDOCHITINASE"/>
    <property type="match status" value="1"/>
</dbReference>
<comment type="caution">
    <text evidence="12">The sequence shown here is derived from an EMBL/GenBank/DDBJ whole genome shotgun (WGS) entry which is preliminary data.</text>
</comment>
<dbReference type="PROSITE" id="PS01095">
    <property type="entry name" value="GH18_1"/>
    <property type="match status" value="2"/>
</dbReference>
<evidence type="ECO:0000256" key="5">
    <source>
        <dbReference type="ARBA" id="ARBA00023277"/>
    </source>
</evidence>
<evidence type="ECO:0000256" key="7">
    <source>
        <dbReference type="ARBA" id="ARBA00023326"/>
    </source>
</evidence>
<comment type="catalytic activity">
    <reaction evidence="1">
        <text>Random endo-hydrolysis of N-acetyl-beta-D-glucosaminide (1-&gt;4)-beta-linkages in chitin and chitodextrins.</text>
        <dbReference type="EC" id="3.2.1.14"/>
    </reaction>
</comment>
<keyword evidence="6 8" id="KW-0326">Glycosidase</keyword>
<dbReference type="Pfam" id="PF00704">
    <property type="entry name" value="Glyco_hydro_18"/>
    <property type="match status" value="2"/>
</dbReference>
<organism evidence="12 13">
    <name type="scientific">Dentipellis fragilis</name>
    <dbReference type="NCBI Taxonomy" id="205917"/>
    <lineage>
        <taxon>Eukaryota</taxon>
        <taxon>Fungi</taxon>
        <taxon>Dikarya</taxon>
        <taxon>Basidiomycota</taxon>
        <taxon>Agaricomycotina</taxon>
        <taxon>Agaricomycetes</taxon>
        <taxon>Russulales</taxon>
        <taxon>Hericiaceae</taxon>
        <taxon>Dentipellis</taxon>
    </lineage>
</organism>
<dbReference type="InterPro" id="IPR050542">
    <property type="entry name" value="Glycosyl_Hydrlase18_Chitinase"/>
</dbReference>
<evidence type="ECO:0000256" key="10">
    <source>
        <dbReference type="SAM" id="SignalP"/>
    </source>
</evidence>
<proteinExistence type="predicted"/>
<dbReference type="GO" id="GO:0000272">
    <property type="term" value="P:polysaccharide catabolic process"/>
    <property type="evidence" value="ECO:0007669"/>
    <property type="project" value="UniProtKB-KW"/>
</dbReference>